<evidence type="ECO:0000256" key="2">
    <source>
        <dbReference type="SAM" id="Phobius"/>
    </source>
</evidence>
<keyword evidence="2" id="KW-1133">Transmembrane helix</keyword>
<accession>A0A927MI43</accession>
<dbReference type="Gene3D" id="3.40.30.10">
    <property type="entry name" value="Glutaredoxin"/>
    <property type="match status" value="1"/>
</dbReference>
<dbReference type="PANTHER" id="PTHR42852">
    <property type="entry name" value="THIOL:DISULFIDE INTERCHANGE PROTEIN DSBE"/>
    <property type="match status" value="1"/>
</dbReference>
<dbReference type="InterPro" id="IPR050553">
    <property type="entry name" value="Thioredoxin_ResA/DsbE_sf"/>
</dbReference>
<dbReference type="RefSeq" id="WP_192598783.1">
    <property type="nucleotide sequence ID" value="NZ_JADBEL010000010.1"/>
</dbReference>
<organism evidence="4 5">
    <name type="scientific">Sporosarcina limicola</name>
    <dbReference type="NCBI Taxonomy" id="34101"/>
    <lineage>
        <taxon>Bacteria</taxon>
        <taxon>Bacillati</taxon>
        <taxon>Bacillota</taxon>
        <taxon>Bacilli</taxon>
        <taxon>Bacillales</taxon>
        <taxon>Caryophanaceae</taxon>
        <taxon>Sporosarcina</taxon>
    </lineage>
</organism>
<gene>
    <name evidence="4" type="ORF">H4683_002137</name>
</gene>
<sequence length="186" mass="20569">MNKKLIGYLIAALLIGTLVVIMVKTNLDKPEPIATSKLGVETGLGQGEAPPDFELTTLSGDVVKLSDFKGKKVILNFWASYCPPCKAEMPHMQNYYEGYKEEDNFEILAVNLTPSERNGIQGVEDFIDTYELTFPIPLDEEGIVGETYQILTIPTTYMIGTDGVIGQQINGPMDESMLKELVENLD</sequence>
<reference evidence="4" key="1">
    <citation type="submission" date="2020-10" db="EMBL/GenBank/DDBJ databases">
        <title>Genomic Encyclopedia of Type Strains, Phase IV (KMG-IV): sequencing the most valuable type-strain genomes for metagenomic binning, comparative biology and taxonomic classification.</title>
        <authorList>
            <person name="Goeker M."/>
        </authorList>
    </citation>
    <scope>NUCLEOTIDE SEQUENCE</scope>
    <source>
        <strain evidence="4">DSM 13886</strain>
    </source>
</reference>
<evidence type="ECO:0000313" key="4">
    <source>
        <dbReference type="EMBL" id="MBE1555038.1"/>
    </source>
</evidence>
<keyword evidence="5" id="KW-1185">Reference proteome</keyword>
<evidence type="ECO:0000256" key="1">
    <source>
        <dbReference type="ARBA" id="ARBA00023157"/>
    </source>
</evidence>
<dbReference type="GO" id="GO:0016209">
    <property type="term" value="F:antioxidant activity"/>
    <property type="evidence" value="ECO:0007669"/>
    <property type="project" value="InterPro"/>
</dbReference>
<dbReference type="Pfam" id="PF00578">
    <property type="entry name" value="AhpC-TSA"/>
    <property type="match status" value="1"/>
</dbReference>
<name>A0A927MI43_9BACL</name>
<dbReference type="Proteomes" id="UP000658225">
    <property type="component" value="Unassembled WGS sequence"/>
</dbReference>
<dbReference type="InterPro" id="IPR013766">
    <property type="entry name" value="Thioredoxin_domain"/>
</dbReference>
<protein>
    <submittedName>
        <fullName evidence="4">Peroxiredoxin</fullName>
    </submittedName>
</protein>
<dbReference type="GO" id="GO:0016491">
    <property type="term" value="F:oxidoreductase activity"/>
    <property type="evidence" value="ECO:0007669"/>
    <property type="project" value="InterPro"/>
</dbReference>
<dbReference type="InterPro" id="IPR036249">
    <property type="entry name" value="Thioredoxin-like_sf"/>
</dbReference>
<keyword evidence="2" id="KW-0812">Transmembrane</keyword>
<keyword evidence="2" id="KW-0472">Membrane</keyword>
<comment type="caution">
    <text evidence="4">The sequence shown here is derived from an EMBL/GenBank/DDBJ whole genome shotgun (WGS) entry which is preliminary data.</text>
</comment>
<dbReference type="CDD" id="cd02966">
    <property type="entry name" value="TlpA_like_family"/>
    <property type="match status" value="1"/>
</dbReference>
<dbReference type="AlphaFoldDB" id="A0A927MI43"/>
<dbReference type="PANTHER" id="PTHR42852:SF13">
    <property type="entry name" value="PROTEIN DIPZ"/>
    <property type="match status" value="1"/>
</dbReference>
<dbReference type="PROSITE" id="PS00194">
    <property type="entry name" value="THIOREDOXIN_1"/>
    <property type="match status" value="1"/>
</dbReference>
<proteinExistence type="predicted"/>
<dbReference type="InterPro" id="IPR000866">
    <property type="entry name" value="AhpC/TSA"/>
</dbReference>
<dbReference type="InterPro" id="IPR017937">
    <property type="entry name" value="Thioredoxin_CS"/>
</dbReference>
<dbReference type="SUPFAM" id="SSF52833">
    <property type="entry name" value="Thioredoxin-like"/>
    <property type="match status" value="1"/>
</dbReference>
<evidence type="ECO:0000259" key="3">
    <source>
        <dbReference type="PROSITE" id="PS51352"/>
    </source>
</evidence>
<dbReference type="EMBL" id="JADBEL010000010">
    <property type="protein sequence ID" value="MBE1555038.1"/>
    <property type="molecule type" value="Genomic_DNA"/>
</dbReference>
<keyword evidence="1" id="KW-1015">Disulfide bond</keyword>
<feature type="domain" description="Thioredoxin" evidence="3">
    <location>
        <begin position="44"/>
        <end position="186"/>
    </location>
</feature>
<evidence type="ECO:0000313" key="5">
    <source>
        <dbReference type="Proteomes" id="UP000658225"/>
    </source>
</evidence>
<dbReference type="PROSITE" id="PS51352">
    <property type="entry name" value="THIOREDOXIN_2"/>
    <property type="match status" value="1"/>
</dbReference>
<feature type="transmembrane region" description="Helical" evidence="2">
    <location>
        <begin position="6"/>
        <end position="23"/>
    </location>
</feature>